<keyword evidence="7" id="KW-1185">Reference proteome</keyword>
<feature type="region of interest" description="Disordered" evidence="5">
    <location>
        <begin position="252"/>
        <end position="275"/>
    </location>
</feature>
<reference evidence="6 7" key="1">
    <citation type="submission" date="2016-10" db="EMBL/GenBank/DDBJ databases">
        <authorList>
            <person name="Cai Z."/>
        </authorList>
    </citation>
    <scope>NUCLEOTIDE SEQUENCE [LARGE SCALE GENOMIC DNA]</scope>
</reference>
<feature type="region of interest" description="Disordered" evidence="5">
    <location>
        <begin position="39"/>
        <end position="58"/>
    </location>
</feature>
<gene>
    <name evidence="6" type="ORF">BQ4739_LOCUS4175</name>
</gene>
<evidence type="ECO:0000256" key="4">
    <source>
        <dbReference type="ARBA" id="ARBA00023136"/>
    </source>
</evidence>
<evidence type="ECO:0000313" key="6">
    <source>
        <dbReference type="EMBL" id="SZX63620.1"/>
    </source>
</evidence>
<evidence type="ECO:0000313" key="7">
    <source>
        <dbReference type="Proteomes" id="UP000256970"/>
    </source>
</evidence>
<feature type="compositionally biased region" description="Low complexity" evidence="5">
    <location>
        <begin position="253"/>
        <end position="263"/>
    </location>
</feature>
<comment type="subcellular location">
    <subcellularLocation>
        <location evidence="1">Membrane</location>
        <topology evidence="1">Multi-pass membrane protein</topology>
    </subcellularLocation>
</comment>
<dbReference type="SUPFAM" id="SSF103511">
    <property type="entry name" value="Chlorophyll a-b binding protein"/>
    <property type="match status" value="1"/>
</dbReference>
<dbReference type="Proteomes" id="UP000256970">
    <property type="component" value="Unassembled WGS sequence"/>
</dbReference>
<protein>
    <submittedName>
        <fullName evidence="6">Uncharacterized protein</fullName>
    </submittedName>
</protein>
<dbReference type="Gene3D" id="1.10.3460.10">
    <property type="entry name" value="Chlorophyll a/b binding protein domain"/>
    <property type="match status" value="1"/>
</dbReference>
<keyword evidence="2" id="KW-0812">Transmembrane</keyword>
<dbReference type="PANTHER" id="PTHR14154">
    <property type="entry name" value="UPF0041 BRAIN PROTEIN 44-RELATED"/>
    <property type="match status" value="1"/>
</dbReference>
<evidence type="ECO:0000256" key="3">
    <source>
        <dbReference type="ARBA" id="ARBA00022989"/>
    </source>
</evidence>
<dbReference type="GO" id="GO:0016020">
    <property type="term" value="C:membrane"/>
    <property type="evidence" value="ECO:0007669"/>
    <property type="project" value="UniProtKB-SubCell"/>
</dbReference>
<keyword evidence="4" id="KW-0472">Membrane</keyword>
<organism evidence="6 7">
    <name type="scientific">Tetradesmus obliquus</name>
    <name type="common">Green alga</name>
    <name type="synonym">Acutodesmus obliquus</name>
    <dbReference type="NCBI Taxonomy" id="3088"/>
    <lineage>
        <taxon>Eukaryota</taxon>
        <taxon>Viridiplantae</taxon>
        <taxon>Chlorophyta</taxon>
        <taxon>core chlorophytes</taxon>
        <taxon>Chlorophyceae</taxon>
        <taxon>CS clade</taxon>
        <taxon>Sphaeropleales</taxon>
        <taxon>Scenedesmaceae</taxon>
        <taxon>Tetradesmus</taxon>
    </lineage>
</organism>
<evidence type="ECO:0000256" key="1">
    <source>
        <dbReference type="ARBA" id="ARBA00004141"/>
    </source>
</evidence>
<feature type="compositionally biased region" description="Low complexity" evidence="5">
    <location>
        <begin position="8"/>
        <end position="26"/>
    </location>
</feature>
<dbReference type="STRING" id="3088.A0A383VFB5"/>
<accession>A0A383VFB5</accession>
<feature type="compositionally biased region" description="Low complexity" evidence="5">
    <location>
        <begin position="42"/>
        <end position="58"/>
    </location>
</feature>
<keyword evidence="3" id="KW-1133">Transmembrane helix</keyword>
<sequence length="289" mass="29190">MATIMAQRSGVSSLASSRAARPSRASVVAPRAALLTQAPKISQKAPANSSSSSASGSKPAGFELGFTKDNEVFVGRLAMTGFAASVVGEMLSGGQGALAQLSYLSGLPEASLGAFLAGLACFNLVAGLAWPGAATFKPEQVAANEADAADGPLRNPKVTLFQVKKFFGVTDWGFTPQNELFAGRLAQLGFAAALLGEAATGLGPLGQLAAETGIPMQNLQFGLVMWAAFMACTAVDTLTGKKSSRRVVTAGISSSSASGSPSSTTKVAARSGTGKQSVREVLAKVAASL</sequence>
<evidence type="ECO:0000256" key="2">
    <source>
        <dbReference type="ARBA" id="ARBA00022692"/>
    </source>
</evidence>
<name>A0A383VFB5_TETOB</name>
<proteinExistence type="predicted"/>
<feature type="region of interest" description="Disordered" evidence="5">
    <location>
        <begin position="1"/>
        <end position="26"/>
    </location>
</feature>
<evidence type="ECO:0000256" key="5">
    <source>
        <dbReference type="SAM" id="MobiDB-lite"/>
    </source>
</evidence>
<dbReference type="EMBL" id="FNXT01000335">
    <property type="protein sequence ID" value="SZX63620.1"/>
    <property type="molecule type" value="Genomic_DNA"/>
</dbReference>
<dbReference type="AlphaFoldDB" id="A0A383VFB5"/>